<comment type="function">
    <text evidence="5">Catalyzes the phosphorylation of the 3'-hydroxyl group of dephosphocoenzyme A to form coenzyme A.</text>
</comment>
<dbReference type="EMBL" id="OX365700">
    <property type="protein sequence ID" value="CAI4030969.1"/>
    <property type="molecule type" value="Genomic_DNA"/>
</dbReference>
<dbReference type="Proteomes" id="UP001179121">
    <property type="component" value="Chromosome"/>
</dbReference>
<proteinExistence type="inferred from homology"/>
<evidence type="ECO:0000256" key="1">
    <source>
        <dbReference type="ARBA" id="ARBA00009018"/>
    </source>
</evidence>
<dbReference type="GO" id="GO:0015937">
    <property type="term" value="P:coenzyme A biosynthetic process"/>
    <property type="evidence" value="ECO:0007669"/>
    <property type="project" value="UniProtKB-UniRule"/>
</dbReference>
<protein>
    <recommendedName>
        <fullName evidence="5 6">Dephospho-CoA kinase</fullName>
        <ecNumber evidence="5 6">2.7.1.24</ecNumber>
    </recommendedName>
    <alternativeName>
        <fullName evidence="5">Dephosphocoenzyme A kinase</fullName>
    </alternativeName>
</protein>
<gene>
    <name evidence="5" type="primary">coaE</name>
    <name evidence="7" type="ORF">DNFV4_01401</name>
</gene>
<dbReference type="PANTHER" id="PTHR10695:SF46">
    <property type="entry name" value="BIFUNCTIONAL COENZYME A SYNTHASE-RELATED"/>
    <property type="match status" value="1"/>
</dbReference>
<keyword evidence="4 5" id="KW-0173">Coenzyme A biosynthesis</keyword>
<comment type="catalytic activity">
    <reaction evidence="5">
        <text>3'-dephospho-CoA + ATP = ADP + CoA + H(+)</text>
        <dbReference type="Rhea" id="RHEA:18245"/>
        <dbReference type="ChEBI" id="CHEBI:15378"/>
        <dbReference type="ChEBI" id="CHEBI:30616"/>
        <dbReference type="ChEBI" id="CHEBI:57287"/>
        <dbReference type="ChEBI" id="CHEBI:57328"/>
        <dbReference type="ChEBI" id="CHEBI:456216"/>
        <dbReference type="EC" id="2.7.1.24"/>
    </reaction>
</comment>
<dbReference type="AlphaFoldDB" id="A0AA86MY03"/>
<name>A0AA86MY03_9BACT</name>
<dbReference type="NCBIfam" id="TIGR00152">
    <property type="entry name" value="dephospho-CoA kinase"/>
    <property type="match status" value="1"/>
</dbReference>
<keyword evidence="2 5" id="KW-0547">Nucleotide-binding</keyword>
<dbReference type="KEGG" id="nti:DNFV4_01401"/>
<dbReference type="GO" id="GO:0005737">
    <property type="term" value="C:cytoplasm"/>
    <property type="evidence" value="ECO:0007669"/>
    <property type="project" value="UniProtKB-SubCell"/>
</dbReference>
<feature type="binding site" evidence="5">
    <location>
        <begin position="11"/>
        <end position="16"/>
    </location>
    <ligand>
        <name>ATP</name>
        <dbReference type="ChEBI" id="CHEBI:30616"/>
    </ligand>
</feature>
<dbReference type="Gene3D" id="3.40.50.300">
    <property type="entry name" value="P-loop containing nucleotide triphosphate hydrolases"/>
    <property type="match status" value="1"/>
</dbReference>
<dbReference type="CDD" id="cd02022">
    <property type="entry name" value="DPCK"/>
    <property type="match status" value="1"/>
</dbReference>
<dbReference type="Pfam" id="PF01121">
    <property type="entry name" value="CoaE"/>
    <property type="match status" value="1"/>
</dbReference>
<reference evidence="7" key="1">
    <citation type="submission" date="2022-10" db="EMBL/GenBank/DDBJ databases">
        <authorList>
            <person name="Koch H."/>
        </authorList>
    </citation>
    <scope>NUCLEOTIDE SEQUENCE</scope>
    <source>
        <strain evidence="7">DNF</strain>
    </source>
</reference>
<keyword evidence="5" id="KW-0808">Transferase</keyword>
<dbReference type="PROSITE" id="PS51219">
    <property type="entry name" value="DPCK"/>
    <property type="match status" value="1"/>
</dbReference>
<sequence length="200" mass="22476">MILVGLTGGVATGKSTVARMFHQCGASIIDADLLARQVVEPGRPAWRDVVKAFGRGILRPDRTIDRAALAGIVFADYRKLRRLGAIIHPRVAREQAKHVRAIVEKHPHAVIIYDAPVLVEAGAHERMDRLAVVTARRDTQIARLRRRNGFSRAEALRRIRSQMPLSRKRRLADDVIDGDRPLAELRRQVARLFRTYSAMA</sequence>
<evidence type="ECO:0000256" key="4">
    <source>
        <dbReference type="ARBA" id="ARBA00022993"/>
    </source>
</evidence>
<evidence type="ECO:0000256" key="6">
    <source>
        <dbReference type="NCBIfam" id="TIGR00152"/>
    </source>
</evidence>
<dbReference type="PANTHER" id="PTHR10695">
    <property type="entry name" value="DEPHOSPHO-COA KINASE-RELATED"/>
    <property type="match status" value="1"/>
</dbReference>
<dbReference type="RefSeq" id="WP_289267935.1">
    <property type="nucleotide sequence ID" value="NZ_OX365700.1"/>
</dbReference>
<dbReference type="GO" id="GO:0005524">
    <property type="term" value="F:ATP binding"/>
    <property type="evidence" value="ECO:0007669"/>
    <property type="project" value="UniProtKB-UniRule"/>
</dbReference>
<evidence type="ECO:0000313" key="7">
    <source>
        <dbReference type="EMBL" id="CAI4030969.1"/>
    </source>
</evidence>
<dbReference type="EC" id="2.7.1.24" evidence="5 6"/>
<accession>A0AA86MY03</accession>
<comment type="pathway">
    <text evidence="5">Cofactor biosynthesis; coenzyme A biosynthesis; CoA from (R)-pantothenate: step 5/5.</text>
</comment>
<organism evidence="7 8">
    <name type="scientific">Nitrospira tepida</name>
    <dbReference type="NCBI Taxonomy" id="2973512"/>
    <lineage>
        <taxon>Bacteria</taxon>
        <taxon>Pseudomonadati</taxon>
        <taxon>Nitrospirota</taxon>
        <taxon>Nitrospiria</taxon>
        <taxon>Nitrospirales</taxon>
        <taxon>Nitrospiraceae</taxon>
        <taxon>Nitrospira</taxon>
    </lineage>
</organism>
<keyword evidence="8" id="KW-1185">Reference proteome</keyword>
<dbReference type="HAMAP" id="MF_00376">
    <property type="entry name" value="Dephospho_CoA_kinase"/>
    <property type="match status" value="1"/>
</dbReference>
<dbReference type="SUPFAM" id="SSF52540">
    <property type="entry name" value="P-loop containing nucleoside triphosphate hydrolases"/>
    <property type="match status" value="1"/>
</dbReference>
<keyword evidence="3 5" id="KW-0067">ATP-binding</keyword>
<dbReference type="InterPro" id="IPR001977">
    <property type="entry name" value="Depp_CoAkinase"/>
</dbReference>
<evidence type="ECO:0000256" key="5">
    <source>
        <dbReference type="HAMAP-Rule" id="MF_00376"/>
    </source>
</evidence>
<evidence type="ECO:0000313" key="8">
    <source>
        <dbReference type="Proteomes" id="UP001179121"/>
    </source>
</evidence>
<evidence type="ECO:0000256" key="3">
    <source>
        <dbReference type="ARBA" id="ARBA00022840"/>
    </source>
</evidence>
<keyword evidence="5" id="KW-0963">Cytoplasm</keyword>
<keyword evidence="5 7" id="KW-0418">Kinase</keyword>
<dbReference type="GO" id="GO:0004140">
    <property type="term" value="F:dephospho-CoA kinase activity"/>
    <property type="evidence" value="ECO:0007669"/>
    <property type="project" value="UniProtKB-UniRule"/>
</dbReference>
<comment type="subcellular location">
    <subcellularLocation>
        <location evidence="5">Cytoplasm</location>
    </subcellularLocation>
</comment>
<evidence type="ECO:0000256" key="2">
    <source>
        <dbReference type="ARBA" id="ARBA00022741"/>
    </source>
</evidence>
<dbReference type="InterPro" id="IPR027417">
    <property type="entry name" value="P-loop_NTPase"/>
</dbReference>
<comment type="similarity">
    <text evidence="1 5">Belongs to the CoaE family.</text>
</comment>